<keyword evidence="2" id="KW-1185">Reference proteome</keyword>
<evidence type="ECO:0000313" key="1">
    <source>
        <dbReference type="EMBL" id="CAG8812553.1"/>
    </source>
</evidence>
<dbReference type="EMBL" id="CAJVQB010028513">
    <property type="protein sequence ID" value="CAG8812553.1"/>
    <property type="molecule type" value="Genomic_DNA"/>
</dbReference>
<name>A0ABN7W3H9_GIGMA</name>
<sequence>MQINLALIALKALKNKDADKLNWTGYYYWKEPSLKESTKVKYDSETRISKVDDGPSELFGKLP</sequence>
<comment type="caution">
    <text evidence="1">The sequence shown here is derived from an EMBL/GenBank/DDBJ whole genome shotgun (WGS) entry which is preliminary data.</text>
</comment>
<feature type="non-terminal residue" evidence="1">
    <location>
        <position position="63"/>
    </location>
</feature>
<accession>A0ABN7W3H9</accession>
<dbReference type="Proteomes" id="UP000789901">
    <property type="component" value="Unassembled WGS sequence"/>
</dbReference>
<protein>
    <submittedName>
        <fullName evidence="1">18765_t:CDS:1</fullName>
    </submittedName>
</protein>
<proteinExistence type="predicted"/>
<evidence type="ECO:0000313" key="2">
    <source>
        <dbReference type="Proteomes" id="UP000789901"/>
    </source>
</evidence>
<gene>
    <name evidence="1" type="ORF">GMARGA_LOCUS25594</name>
</gene>
<reference evidence="1 2" key="1">
    <citation type="submission" date="2021-06" db="EMBL/GenBank/DDBJ databases">
        <authorList>
            <person name="Kallberg Y."/>
            <person name="Tangrot J."/>
            <person name="Rosling A."/>
        </authorList>
    </citation>
    <scope>NUCLEOTIDE SEQUENCE [LARGE SCALE GENOMIC DNA]</scope>
    <source>
        <strain evidence="1 2">120-4 pot B 10/14</strain>
    </source>
</reference>
<organism evidence="1 2">
    <name type="scientific">Gigaspora margarita</name>
    <dbReference type="NCBI Taxonomy" id="4874"/>
    <lineage>
        <taxon>Eukaryota</taxon>
        <taxon>Fungi</taxon>
        <taxon>Fungi incertae sedis</taxon>
        <taxon>Mucoromycota</taxon>
        <taxon>Glomeromycotina</taxon>
        <taxon>Glomeromycetes</taxon>
        <taxon>Diversisporales</taxon>
        <taxon>Gigasporaceae</taxon>
        <taxon>Gigaspora</taxon>
    </lineage>
</organism>